<dbReference type="EMBL" id="JBHLUN010000001">
    <property type="protein sequence ID" value="MFC0406844.1"/>
    <property type="molecule type" value="Genomic_DNA"/>
</dbReference>
<dbReference type="InterPro" id="IPR040442">
    <property type="entry name" value="Pyrv_kinase-like_dom_sf"/>
</dbReference>
<keyword evidence="6" id="KW-1185">Reference proteome</keyword>
<evidence type="ECO:0000259" key="4">
    <source>
        <dbReference type="Pfam" id="PF03328"/>
    </source>
</evidence>
<feature type="domain" description="HpcH/HpaI aldolase/citrate lyase" evidence="4">
    <location>
        <begin position="39"/>
        <end position="246"/>
    </location>
</feature>
<dbReference type="PANTHER" id="PTHR30502:SF0">
    <property type="entry name" value="PHOSPHOENOLPYRUVATE CARBOXYLASE FAMILY PROTEIN"/>
    <property type="match status" value="1"/>
</dbReference>
<dbReference type="Gene3D" id="3.20.20.60">
    <property type="entry name" value="Phosphoenolpyruvate-binding domains"/>
    <property type="match status" value="1"/>
</dbReference>
<protein>
    <submittedName>
        <fullName evidence="5">HpcH/HpaI aldolase/citrate lyase family protein</fullName>
    </submittedName>
</protein>
<dbReference type="Pfam" id="PF03328">
    <property type="entry name" value="HpcH_HpaI"/>
    <property type="match status" value="1"/>
</dbReference>
<keyword evidence="3 5" id="KW-0456">Lyase</keyword>
<comment type="caution">
    <text evidence="5">The sequence shown here is derived from an EMBL/GenBank/DDBJ whole genome shotgun (WGS) entry which is preliminary data.</text>
</comment>
<dbReference type="RefSeq" id="WP_377042529.1">
    <property type="nucleotide sequence ID" value="NZ_JBHLUN010000001.1"/>
</dbReference>
<dbReference type="InterPro" id="IPR005000">
    <property type="entry name" value="Aldolase/citrate-lyase_domain"/>
</dbReference>
<evidence type="ECO:0000313" key="6">
    <source>
        <dbReference type="Proteomes" id="UP001589865"/>
    </source>
</evidence>
<organism evidence="5 6">
    <name type="scientific">Roseomonas elaeocarpi</name>
    <dbReference type="NCBI Taxonomy" id="907779"/>
    <lineage>
        <taxon>Bacteria</taxon>
        <taxon>Pseudomonadati</taxon>
        <taxon>Pseudomonadota</taxon>
        <taxon>Alphaproteobacteria</taxon>
        <taxon>Acetobacterales</taxon>
        <taxon>Roseomonadaceae</taxon>
        <taxon>Roseomonas</taxon>
    </lineage>
</organism>
<evidence type="ECO:0000256" key="3">
    <source>
        <dbReference type="ARBA" id="ARBA00023239"/>
    </source>
</evidence>
<accession>A0ABV6JMJ3</accession>
<evidence type="ECO:0000256" key="1">
    <source>
        <dbReference type="ARBA" id="ARBA00005568"/>
    </source>
</evidence>
<evidence type="ECO:0000313" key="5">
    <source>
        <dbReference type="EMBL" id="MFC0406844.1"/>
    </source>
</evidence>
<dbReference type="PANTHER" id="PTHR30502">
    <property type="entry name" value="2-KETO-3-DEOXY-L-RHAMNONATE ALDOLASE"/>
    <property type="match status" value="1"/>
</dbReference>
<dbReference type="GO" id="GO:0016829">
    <property type="term" value="F:lyase activity"/>
    <property type="evidence" value="ECO:0007669"/>
    <property type="project" value="UniProtKB-KW"/>
</dbReference>
<comment type="similarity">
    <text evidence="1">Belongs to the HpcH/HpaI aldolase family.</text>
</comment>
<dbReference type="Proteomes" id="UP001589865">
    <property type="component" value="Unassembled WGS sequence"/>
</dbReference>
<proteinExistence type="inferred from homology"/>
<evidence type="ECO:0000256" key="2">
    <source>
        <dbReference type="ARBA" id="ARBA00022723"/>
    </source>
</evidence>
<keyword evidence="2" id="KW-0479">Metal-binding</keyword>
<dbReference type="InterPro" id="IPR015813">
    <property type="entry name" value="Pyrv/PenolPyrv_kinase-like_dom"/>
</dbReference>
<reference evidence="5 6" key="1">
    <citation type="submission" date="2024-09" db="EMBL/GenBank/DDBJ databases">
        <authorList>
            <person name="Sun Q."/>
            <person name="Mori K."/>
        </authorList>
    </citation>
    <scope>NUCLEOTIDE SEQUENCE [LARGE SCALE GENOMIC DNA]</scope>
    <source>
        <strain evidence="5 6">TBRC 5777</strain>
    </source>
</reference>
<sequence length="268" mass="28008">MAYAFQVDHAGRAGLPVPQLRRRLRQGEALVGSACYLGSPIVAELMAGIGLDFVYIDQQHGLTSYDTMLAMVRAFDHTATAPIVRVAANDASLIGQVLDAGADGVIVPMVNSRAEAERAVAACRYGPHGTRSYGPLRAAVTRGGSIRDADERVLCLAMVETAAGVEHVREIAATPGLDGIYIGQADLAVSLGLEPELRIQPGAHEQAIKTILAACQEAGIAAGISGDPAATRAAGFRIVTTGSDHGFVVSGMQALQARLRDQEKGRKA</sequence>
<dbReference type="InterPro" id="IPR050251">
    <property type="entry name" value="HpcH-HpaI_aldolase"/>
</dbReference>
<name>A0ABV6JMJ3_9PROT</name>
<dbReference type="SUPFAM" id="SSF51621">
    <property type="entry name" value="Phosphoenolpyruvate/pyruvate domain"/>
    <property type="match status" value="1"/>
</dbReference>
<gene>
    <name evidence="5" type="ORF">ACFFGY_01200</name>
</gene>